<dbReference type="RefSeq" id="WP_241835569.1">
    <property type="nucleotide sequence ID" value="NZ_MUEN01000003.1"/>
</dbReference>
<feature type="chain" id="PRO_5044225723" evidence="1">
    <location>
        <begin position="26"/>
        <end position="224"/>
    </location>
</feature>
<feature type="signal peptide" evidence="1">
    <location>
        <begin position="1"/>
        <end position="25"/>
    </location>
</feature>
<accession>A0AB36K785</accession>
<dbReference type="AlphaFoldDB" id="A0AB36K785"/>
<evidence type="ECO:0000256" key="1">
    <source>
        <dbReference type="SAM" id="SignalP"/>
    </source>
</evidence>
<sequence>MNKQNYCLLAGVMLVSVMASSTVIGAPISAQQQVEQAKQCRSVTSRLDRLACFDRVFNTQVAPAEPTDNQSQKPLQWRRAMTAAQESAPQSWSLTEKGEGRGSSAWITLRASNLSTGFRGSEQPLLMLSCIDNLSRVELMLPEPIEDGRMKLTFPNGQTQYWRNGDLGVVLSSSRGLPAIRLMKALAREDRLTIRSNSQYVDGLTFDTQPLPETLGALRSRCGW</sequence>
<reference evidence="2 3" key="1">
    <citation type="journal article" date="2017" name="Genome Announc.">
        <title>Draft Genome Sequences of Salinivibrio proteolyticus, Salinivibrio sharmensis, Salinivibrio siamensis, Salinivibrio costicola subsp. alcaliphilus, Salinivibrio costicola subsp. vallismortis, and 29 New Isolates Belonging to the Genus Salinivibrio.</title>
        <authorList>
            <person name="Lopez-Hermoso C."/>
            <person name="de la Haba R.R."/>
            <person name="Sanchez-Porro C."/>
            <person name="Bayliss S.C."/>
            <person name="Feil E.J."/>
            <person name="Ventosa A."/>
        </authorList>
    </citation>
    <scope>NUCLEOTIDE SEQUENCE [LARGE SCALE GENOMIC DNA]</scope>
    <source>
        <strain evidence="2 3">IC202</strain>
    </source>
</reference>
<protein>
    <submittedName>
        <fullName evidence="2">Type VI secretion system-associated protein</fullName>
    </submittedName>
</protein>
<evidence type="ECO:0000313" key="2">
    <source>
        <dbReference type="EMBL" id="OOE44842.1"/>
    </source>
</evidence>
<proteinExistence type="predicted"/>
<evidence type="ECO:0000313" key="3">
    <source>
        <dbReference type="Proteomes" id="UP000188726"/>
    </source>
</evidence>
<keyword evidence="1" id="KW-0732">Signal</keyword>
<dbReference type="NCBIfam" id="TIGR03360">
    <property type="entry name" value="VI_minor_1"/>
    <property type="match status" value="1"/>
</dbReference>
<dbReference type="Proteomes" id="UP000188726">
    <property type="component" value="Unassembled WGS sequence"/>
</dbReference>
<dbReference type="InterPro" id="IPR017738">
    <property type="entry name" value="T6SS-assoc_VCA0118"/>
</dbReference>
<dbReference type="EMBL" id="MUEO01000011">
    <property type="protein sequence ID" value="OOE44842.1"/>
    <property type="molecule type" value="Genomic_DNA"/>
</dbReference>
<dbReference type="Pfam" id="PF11319">
    <property type="entry name" value="VasI"/>
    <property type="match status" value="1"/>
</dbReference>
<name>A0AB36K785_9GAMM</name>
<gene>
    <name evidence="2" type="ORF">BZG09_06200</name>
</gene>
<organism evidence="2 3">
    <name type="scientific">Salinivibrio kushneri</name>
    <dbReference type="NCBI Taxonomy" id="1908198"/>
    <lineage>
        <taxon>Bacteria</taxon>
        <taxon>Pseudomonadati</taxon>
        <taxon>Pseudomonadota</taxon>
        <taxon>Gammaproteobacteria</taxon>
        <taxon>Vibrionales</taxon>
        <taxon>Vibrionaceae</taxon>
        <taxon>Salinivibrio</taxon>
    </lineage>
</organism>
<comment type="caution">
    <text evidence="2">The sequence shown here is derived from an EMBL/GenBank/DDBJ whole genome shotgun (WGS) entry which is preliminary data.</text>
</comment>